<comment type="caution">
    <text evidence="2">The sequence shown here is derived from an EMBL/GenBank/DDBJ whole genome shotgun (WGS) entry which is preliminary data.</text>
</comment>
<dbReference type="EMBL" id="RHJS01000002">
    <property type="protein sequence ID" value="RRK32602.1"/>
    <property type="molecule type" value="Genomic_DNA"/>
</dbReference>
<proteinExistence type="predicted"/>
<dbReference type="InterPro" id="IPR029044">
    <property type="entry name" value="Nucleotide-diphossugar_trans"/>
</dbReference>
<accession>A0A3R8JN45</accession>
<evidence type="ECO:0000259" key="1">
    <source>
        <dbReference type="Pfam" id="PF00535"/>
    </source>
</evidence>
<dbReference type="Gene3D" id="3.90.550.10">
    <property type="entry name" value="Spore Coat Polysaccharide Biosynthesis Protein SpsA, Chain A"/>
    <property type="match status" value="1"/>
</dbReference>
<dbReference type="PANTHER" id="PTHR22916:SF3">
    <property type="entry name" value="UDP-GLCNAC:BETAGAL BETA-1,3-N-ACETYLGLUCOSAMINYLTRANSFERASE-LIKE PROTEIN 1"/>
    <property type="match status" value="1"/>
</dbReference>
<dbReference type="Pfam" id="PF00535">
    <property type="entry name" value="Glycos_transf_2"/>
    <property type="match status" value="1"/>
</dbReference>
<keyword evidence="2" id="KW-0808">Transferase</keyword>
<sequence length="257" mass="30462">MSELVSIIMPSYNTGEYIKESIQSVINQTYSNWELIIVDDHSQDETVNMIRSFHDKRITMYRAKKNCGAAKCRNKALQEARGKWIAFLDSDDLWYPEKLSKQITFMEEKQSCFSYTRYEKIDSVSKPLGIYVSGPKLIKRNRMFDYCWPGCLTVMYRADILPNKLQINNIRKNNDYAMWLMLTRYAECSLLDETLAKYRIRAGSISREHYLSLIKWHYKLFRNVEKRSVILSTIFVIRNLFFGILKKIIFEKKFVGK</sequence>
<dbReference type="InterPro" id="IPR001173">
    <property type="entry name" value="Glyco_trans_2-like"/>
</dbReference>
<protein>
    <submittedName>
        <fullName evidence="2">Glycosyltransferase</fullName>
    </submittedName>
</protein>
<dbReference type="SUPFAM" id="SSF53448">
    <property type="entry name" value="Nucleotide-diphospho-sugar transferases"/>
    <property type="match status" value="1"/>
</dbReference>
<gene>
    <name evidence="2" type="ORF">EBB54_15490</name>
</gene>
<dbReference type="Proteomes" id="UP000274920">
    <property type="component" value="Unassembled WGS sequence"/>
</dbReference>
<feature type="domain" description="Glycosyltransferase 2-like" evidence="1">
    <location>
        <begin position="6"/>
        <end position="123"/>
    </location>
</feature>
<dbReference type="GO" id="GO:0016758">
    <property type="term" value="F:hexosyltransferase activity"/>
    <property type="evidence" value="ECO:0007669"/>
    <property type="project" value="UniProtKB-ARBA"/>
</dbReference>
<name>A0A3R8JN45_9FIRM</name>
<dbReference type="RefSeq" id="WP_125128062.1">
    <property type="nucleotide sequence ID" value="NZ_RHJS01000002.1"/>
</dbReference>
<evidence type="ECO:0000313" key="3">
    <source>
        <dbReference type="Proteomes" id="UP000274920"/>
    </source>
</evidence>
<evidence type="ECO:0000313" key="2">
    <source>
        <dbReference type="EMBL" id="RRK32602.1"/>
    </source>
</evidence>
<organism evidence="2 3">
    <name type="scientific">Schaedlerella arabinosiphila</name>
    <dbReference type="NCBI Taxonomy" id="2044587"/>
    <lineage>
        <taxon>Bacteria</taxon>
        <taxon>Bacillati</taxon>
        <taxon>Bacillota</taxon>
        <taxon>Clostridia</taxon>
        <taxon>Lachnospirales</taxon>
        <taxon>Lachnospiraceae</taxon>
        <taxon>Schaedlerella</taxon>
    </lineage>
</organism>
<dbReference type="PANTHER" id="PTHR22916">
    <property type="entry name" value="GLYCOSYLTRANSFERASE"/>
    <property type="match status" value="1"/>
</dbReference>
<keyword evidence="3" id="KW-1185">Reference proteome</keyword>
<reference evidence="2" key="1">
    <citation type="submission" date="2018-10" db="EMBL/GenBank/DDBJ databases">
        <title>Schaedlerella arabinophila gen. nov. sp. nov., isolated from the mouse intestinal tract and comparative analysis with the genome of the closely related altered Schaedler flora strain ASF502.</title>
        <authorList>
            <person name="Miyake S."/>
            <person name="Soh M."/>
            <person name="Seedorf H."/>
        </authorList>
    </citation>
    <scope>NUCLEOTIDE SEQUENCE [LARGE SCALE GENOMIC DNA]</scope>
    <source>
        <strain evidence="2">DSM 106076</strain>
    </source>
</reference>
<dbReference type="AlphaFoldDB" id="A0A3R8JN45"/>